<protein>
    <submittedName>
        <fullName evidence="1">Spo0E like sporulation regulatory protein</fullName>
    </submittedName>
</protein>
<organism evidence="1 2">
    <name type="scientific">Sporolituus thermophilus DSM 23256</name>
    <dbReference type="NCBI Taxonomy" id="1123285"/>
    <lineage>
        <taxon>Bacteria</taxon>
        <taxon>Bacillati</taxon>
        <taxon>Bacillota</taxon>
        <taxon>Negativicutes</taxon>
        <taxon>Selenomonadales</taxon>
        <taxon>Sporomusaceae</taxon>
        <taxon>Sporolituus</taxon>
    </lineage>
</organism>
<dbReference type="STRING" id="1123285.SAMN05660235_01085"/>
<dbReference type="Proteomes" id="UP000243333">
    <property type="component" value="Unassembled WGS sequence"/>
</dbReference>
<gene>
    <name evidence="1" type="ORF">SAMN05660235_01085</name>
</gene>
<dbReference type="GO" id="GO:0043937">
    <property type="term" value="P:regulation of sporulation"/>
    <property type="evidence" value="ECO:0007669"/>
    <property type="project" value="InterPro"/>
</dbReference>
<dbReference type="AlphaFoldDB" id="A0A1G7JW71"/>
<name>A0A1G7JW71_9FIRM</name>
<sequence>MAEIDRLAEKIEELRQRLCILVDSKQGNLNDPEVMALSAELDCQIVSYQRVRRAAADQK</sequence>
<dbReference type="RefSeq" id="WP_093688852.1">
    <property type="nucleotide sequence ID" value="NZ_FNBU01000006.1"/>
</dbReference>
<dbReference type="Pfam" id="PF09388">
    <property type="entry name" value="SpoOE-like"/>
    <property type="match status" value="1"/>
</dbReference>
<dbReference type="Gene3D" id="4.10.280.10">
    <property type="entry name" value="Helix-loop-helix DNA-binding domain"/>
    <property type="match status" value="1"/>
</dbReference>
<keyword evidence="2" id="KW-1185">Reference proteome</keyword>
<reference evidence="2" key="1">
    <citation type="submission" date="2016-10" db="EMBL/GenBank/DDBJ databases">
        <authorList>
            <person name="Varghese N."/>
            <person name="Submissions S."/>
        </authorList>
    </citation>
    <scope>NUCLEOTIDE SEQUENCE [LARGE SCALE GENOMIC DNA]</scope>
    <source>
        <strain evidence="2">DSM 23256</strain>
    </source>
</reference>
<dbReference type="SUPFAM" id="SSF140500">
    <property type="entry name" value="BAS1536-like"/>
    <property type="match status" value="1"/>
</dbReference>
<evidence type="ECO:0000313" key="2">
    <source>
        <dbReference type="Proteomes" id="UP000243333"/>
    </source>
</evidence>
<dbReference type="InterPro" id="IPR018540">
    <property type="entry name" value="Spo0E-like"/>
</dbReference>
<dbReference type="InterPro" id="IPR036638">
    <property type="entry name" value="HLH_DNA-bd_sf"/>
</dbReference>
<dbReference type="GO" id="GO:0046983">
    <property type="term" value="F:protein dimerization activity"/>
    <property type="evidence" value="ECO:0007669"/>
    <property type="project" value="InterPro"/>
</dbReference>
<proteinExistence type="predicted"/>
<dbReference type="EMBL" id="FNBU01000006">
    <property type="protein sequence ID" value="SDF29218.1"/>
    <property type="molecule type" value="Genomic_DNA"/>
</dbReference>
<dbReference type="InterPro" id="IPR037208">
    <property type="entry name" value="Spo0E-like_sf"/>
</dbReference>
<accession>A0A1G7JW71</accession>
<dbReference type="OrthoDB" id="1684496at2"/>
<evidence type="ECO:0000313" key="1">
    <source>
        <dbReference type="EMBL" id="SDF29218.1"/>
    </source>
</evidence>